<feature type="transmembrane region" description="Helical" evidence="7">
    <location>
        <begin position="161"/>
        <end position="182"/>
    </location>
</feature>
<protein>
    <submittedName>
        <fullName evidence="8">Amino acid transporter</fullName>
    </submittedName>
</protein>
<keyword evidence="3 7" id="KW-0812">Transmembrane</keyword>
<feature type="transmembrane region" description="Helical" evidence="7">
    <location>
        <begin position="324"/>
        <end position="349"/>
    </location>
</feature>
<proteinExistence type="predicted"/>
<evidence type="ECO:0000313" key="8">
    <source>
        <dbReference type="EMBL" id="SEK24997.1"/>
    </source>
</evidence>
<dbReference type="PANTHER" id="PTHR45649:SF26">
    <property type="entry name" value="OS04G0435100 PROTEIN"/>
    <property type="match status" value="1"/>
</dbReference>
<keyword evidence="2" id="KW-0813">Transport</keyword>
<name>A0A1H7FIC1_STRJI</name>
<feature type="transmembrane region" description="Helical" evidence="7">
    <location>
        <begin position="83"/>
        <end position="104"/>
    </location>
</feature>
<feature type="compositionally biased region" description="Basic and acidic residues" evidence="6">
    <location>
        <begin position="500"/>
        <end position="518"/>
    </location>
</feature>
<evidence type="ECO:0000256" key="4">
    <source>
        <dbReference type="ARBA" id="ARBA00022989"/>
    </source>
</evidence>
<dbReference type="Pfam" id="PF13520">
    <property type="entry name" value="AA_permease_2"/>
    <property type="match status" value="1"/>
</dbReference>
<comment type="subcellular location">
    <subcellularLocation>
        <location evidence="1">Membrane</location>
        <topology evidence="1">Multi-pass membrane protein</topology>
    </subcellularLocation>
</comment>
<feature type="transmembrane region" description="Helical" evidence="7">
    <location>
        <begin position="125"/>
        <end position="149"/>
    </location>
</feature>
<reference evidence="9" key="1">
    <citation type="submission" date="2016-10" db="EMBL/GenBank/DDBJ databases">
        <authorList>
            <person name="Varghese N."/>
        </authorList>
    </citation>
    <scope>NUCLEOTIDE SEQUENCE [LARGE SCALE GENOMIC DNA]</scope>
    <source>
        <strain evidence="9">DSM 45096 / BCRC 16803 / CGMCC 4.1857 / CIP 109030 / JCM 12277 / KCTC 19219 / NBRC 100920 / 33214</strain>
    </source>
</reference>
<keyword evidence="5 7" id="KW-0472">Membrane</keyword>
<evidence type="ECO:0000256" key="6">
    <source>
        <dbReference type="SAM" id="MobiDB-lite"/>
    </source>
</evidence>
<dbReference type="Gene3D" id="1.20.1740.10">
    <property type="entry name" value="Amino acid/polyamine transporter I"/>
    <property type="match status" value="1"/>
</dbReference>
<keyword evidence="9" id="KW-1185">Reference proteome</keyword>
<dbReference type="Proteomes" id="UP000183015">
    <property type="component" value="Unassembled WGS sequence"/>
</dbReference>
<organism evidence="8 9">
    <name type="scientific">Streptacidiphilus jiangxiensis</name>
    <dbReference type="NCBI Taxonomy" id="235985"/>
    <lineage>
        <taxon>Bacteria</taxon>
        <taxon>Bacillati</taxon>
        <taxon>Actinomycetota</taxon>
        <taxon>Actinomycetes</taxon>
        <taxon>Kitasatosporales</taxon>
        <taxon>Streptomycetaceae</taxon>
        <taxon>Streptacidiphilus</taxon>
    </lineage>
</organism>
<evidence type="ECO:0000256" key="3">
    <source>
        <dbReference type="ARBA" id="ARBA00022692"/>
    </source>
</evidence>
<feature type="transmembrane region" description="Helical" evidence="7">
    <location>
        <begin position="370"/>
        <end position="392"/>
    </location>
</feature>
<sequence length="525" mass="55369">MFSHTHGTPAAPRKVPAMSDTSLTDAQEAADAAQLAALGYKPRLTRALGLWSNFAVGFTYLSPLVGVYSVFDYGLATGGPAFFWTIPVVLLGQGLVLLTFAEVASQYPIAGGIYQWAKRLVGPKYAWLSGWMYTWALLVTIASVAYPIANYAGPLFGYRPTHWNTVITCVVVIVLSAVVNLLGVKRLAFVANLGVFAEVAGTLVLGGYLLLFHHKQPVSVVVHTFGAGGSGGYLGAFLASCLFAVWIFYGFEACGDIAEEVKDPSRKVPRAMGMTLGVGAVATVVLTLGLILAVPDFGAVISGKSPTPLEDVLAASLGTVGSKVALALIVVGYVSCTLAIQAAATRLVYSYARDGVIVGARWLAKLHPTFHMPPAATAVTAVIPAAFAFLPSATVTRIITFSVVGIYVGFQSVVLASIIGRSRGWKPAGRFTLGRWGWAVNIAALVYGVTSIVVLSVKTPPNGTGFLDRWLVPISVGIVAALGVVYLLVLRPKEHIAEENRADEDRAEATEAADRKADAPVLTTD</sequence>
<feature type="transmembrane region" description="Helical" evidence="7">
    <location>
        <begin position="189"/>
        <end position="211"/>
    </location>
</feature>
<dbReference type="eggNOG" id="COG0531">
    <property type="taxonomic scope" value="Bacteria"/>
</dbReference>
<feature type="transmembrane region" description="Helical" evidence="7">
    <location>
        <begin position="438"/>
        <end position="458"/>
    </location>
</feature>
<dbReference type="GO" id="GO:0022857">
    <property type="term" value="F:transmembrane transporter activity"/>
    <property type="evidence" value="ECO:0007669"/>
    <property type="project" value="InterPro"/>
</dbReference>
<accession>A0A1H7FIC1</accession>
<feature type="transmembrane region" description="Helical" evidence="7">
    <location>
        <begin position="231"/>
        <end position="251"/>
    </location>
</feature>
<evidence type="ECO:0000256" key="7">
    <source>
        <dbReference type="SAM" id="Phobius"/>
    </source>
</evidence>
<feature type="transmembrane region" description="Helical" evidence="7">
    <location>
        <begin position="50"/>
        <end position="71"/>
    </location>
</feature>
<dbReference type="InterPro" id="IPR002293">
    <property type="entry name" value="AA/rel_permease1"/>
</dbReference>
<evidence type="ECO:0000256" key="1">
    <source>
        <dbReference type="ARBA" id="ARBA00004141"/>
    </source>
</evidence>
<feature type="transmembrane region" description="Helical" evidence="7">
    <location>
        <begin position="398"/>
        <end position="418"/>
    </location>
</feature>
<dbReference type="EMBL" id="FOAZ01000001">
    <property type="protein sequence ID" value="SEK24997.1"/>
    <property type="molecule type" value="Genomic_DNA"/>
</dbReference>
<feature type="transmembrane region" description="Helical" evidence="7">
    <location>
        <begin position="470"/>
        <end position="489"/>
    </location>
</feature>
<dbReference type="STRING" id="235985.SAMN05414137_101241"/>
<dbReference type="AlphaFoldDB" id="A0A1H7FIC1"/>
<evidence type="ECO:0000256" key="2">
    <source>
        <dbReference type="ARBA" id="ARBA00022448"/>
    </source>
</evidence>
<feature type="transmembrane region" description="Helical" evidence="7">
    <location>
        <begin position="271"/>
        <end position="294"/>
    </location>
</feature>
<dbReference type="PANTHER" id="PTHR45649">
    <property type="entry name" value="AMINO-ACID PERMEASE BAT1"/>
    <property type="match status" value="1"/>
</dbReference>
<evidence type="ECO:0000313" key="9">
    <source>
        <dbReference type="Proteomes" id="UP000183015"/>
    </source>
</evidence>
<evidence type="ECO:0000256" key="5">
    <source>
        <dbReference type="ARBA" id="ARBA00023136"/>
    </source>
</evidence>
<feature type="region of interest" description="Disordered" evidence="6">
    <location>
        <begin position="500"/>
        <end position="525"/>
    </location>
</feature>
<dbReference type="PIRSF" id="PIRSF006060">
    <property type="entry name" value="AA_transporter"/>
    <property type="match status" value="1"/>
</dbReference>
<gene>
    <name evidence="8" type="ORF">SAMN05414137_101241</name>
</gene>
<keyword evidence="4 7" id="KW-1133">Transmembrane helix</keyword>
<dbReference type="GO" id="GO:0016020">
    <property type="term" value="C:membrane"/>
    <property type="evidence" value="ECO:0007669"/>
    <property type="project" value="UniProtKB-SubCell"/>
</dbReference>